<sequence length="97" mass="10552">WPCGPLQSDLLSTEFPYLGNLLSPSGPDSSAPTLCTPQIVLPVLPSSSAGNGWQLSYFAPSFSISYLFSFLLSPLLTLPSLQDDHTVWTAQSQNWHL</sequence>
<keyword evidence="2" id="KW-1185">Reference proteome</keyword>
<dbReference type="Proteomes" id="UP000053584">
    <property type="component" value="Unassembled WGS sequence"/>
</dbReference>
<name>A0A093J9Z6_STRCA</name>
<accession>A0A093J9Z6</accession>
<reference evidence="1 2" key="1">
    <citation type="submission" date="2014-04" db="EMBL/GenBank/DDBJ databases">
        <title>Genome evolution of avian class.</title>
        <authorList>
            <person name="Zhang G."/>
            <person name="Li C."/>
        </authorList>
    </citation>
    <scope>NUCLEOTIDE SEQUENCE [LARGE SCALE GENOMIC DNA]</scope>
    <source>
        <strain evidence="1">BGI_N308</strain>
    </source>
</reference>
<protein>
    <submittedName>
        <fullName evidence="1">Uncharacterized protein</fullName>
    </submittedName>
</protein>
<dbReference type="AlphaFoldDB" id="A0A093J9Z6"/>
<evidence type="ECO:0000313" key="1">
    <source>
        <dbReference type="EMBL" id="KFV75724.1"/>
    </source>
</evidence>
<feature type="non-terminal residue" evidence="1">
    <location>
        <position position="1"/>
    </location>
</feature>
<gene>
    <name evidence="1" type="ORF">N308_03296</name>
</gene>
<proteinExistence type="predicted"/>
<feature type="non-terminal residue" evidence="1">
    <location>
        <position position="97"/>
    </location>
</feature>
<organism evidence="1 2">
    <name type="scientific">Struthio camelus australis</name>
    <dbReference type="NCBI Taxonomy" id="441894"/>
    <lineage>
        <taxon>Eukaryota</taxon>
        <taxon>Metazoa</taxon>
        <taxon>Chordata</taxon>
        <taxon>Craniata</taxon>
        <taxon>Vertebrata</taxon>
        <taxon>Euteleostomi</taxon>
        <taxon>Archelosauria</taxon>
        <taxon>Archosauria</taxon>
        <taxon>Dinosauria</taxon>
        <taxon>Saurischia</taxon>
        <taxon>Theropoda</taxon>
        <taxon>Coelurosauria</taxon>
        <taxon>Aves</taxon>
        <taxon>Palaeognathae</taxon>
        <taxon>Struthioniformes</taxon>
        <taxon>Struthionidae</taxon>
        <taxon>Struthio</taxon>
    </lineage>
</organism>
<dbReference type="EMBL" id="KL205872">
    <property type="protein sequence ID" value="KFV75724.1"/>
    <property type="molecule type" value="Genomic_DNA"/>
</dbReference>
<evidence type="ECO:0000313" key="2">
    <source>
        <dbReference type="Proteomes" id="UP000053584"/>
    </source>
</evidence>